<protein>
    <submittedName>
        <fullName evidence="2">Uncharacterized protein</fullName>
    </submittedName>
</protein>
<feature type="compositionally biased region" description="Basic residues" evidence="1">
    <location>
        <begin position="75"/>
        <end position="88"/>
    </location>
</feature>
<proteinExistence type="predicted"/>
<accession>A0A0A9CDS6</accession>
<evidence type="ECO:0000256" key="1">
    <source>
        <dbReference type="SAM" id="MobiDB-lite"/>
    </source>
</evidence>
<organism evidence="2">
    <name type="scientific">Arundo donax</name>
    <name type="common">Giant reed</name>
    <name type="synonym">Donax arundinaceus</name>
    <dbReference type="NCBI Taxonomy" id="35708"/>
    <lineage>
        <taxon>Eukaryota</taxon>
        <taxon>Viridiplantae</taxon>
        <taxon>Streptophyta</taxon>
        <taxon>Embryophyta</taxon>
        <taxon>Tracheophyta</taxon>
        <taxon>Spermatophyta</taxon>
        <taxon>Magnoliopsida</taxon>
        <taxon>Liliopsida</taxon>
        <taxon>Poales</taxon>
        <taxon>Poaceae</taxon>
        <taxon>PACMAD clade</taxon>
        <taxon>Arundinoideae</taxon>
        <taxon>Arundineae</taxon>
        <taxon>Arundo</taxon>
    </lineage>
</organism>
<sequence length="88" mass="10367">MKKKFKNMFRDAWLANRSRLLHGQQNMPPPHQIAACPLQRPHRPWSLRDCVQGKGRRSCCAARVRSARRGSAARLRPRRRRHRCSRDA</sequence>
<name>A0A0A9CDS6_ARUDO</name>
<dbReference type="AlphaFoldDB" id="A0A0A9CDS6"/>
<feature type="region of interest" description="Disordered" evidence="1">
    <location>
        <begin position="69"/>
        <end position="88"/>
    </location>
</feature>
<evidence type="ECO:0000313" key="2">
    <source>
        <dbReference type="EMBL" id="JAD69632.1"/>
    </source>
</evidence>
<dbReference type="EMBL" id="GBRH01228263">
    <property type="protein sequence ID" value="JAD69632.1"/>
    <property type="molecule type" value="Transcribed_RNA"/>
</dbReference>
<reference evidence="2" key="2">
    <citation type="journal article" date="2015" name="Data Brief">
        <title>Shoot transcriptome of the giant reed, Arundo donax.</title>
        <authorList>
            <person name="Barrero R.A."/>
            <person name="Guerrero F.D."/>
            <person name="Moolhuijzen P."/>
            <person name="Goolsby J.A."/>
            <person name="Tidwell J."/>
            <person name="Bellgard S.E."/>
            <person name="Bellgard M.I."/>
        </authorList>
    </citation>
    <scope>NUCLEOTIDE SEQUENCE</scope>
    <source>
        <tissue evidence="2">Shoot tissue taken approximately 20 cm above the soil surface</tissue>
    </source>
</reference>
<reference evidence="2" key="1">
    <citation type="submission" date="2014-09" db="EMBL/GenBank/DDBJ databases">
        <authorList>
            <person name="Magalhaes I.L.F."/>
            <person name="Oliveira U."/>
            <person name="Santos F.R."/>
            <person name="Vidigal T.H.D.A."/>
            <person name="Brescovit A.D."/>
            <person name="Santos A.J."/>
        </authorList>
    </citation>
    <scope>NUCLEOTIDE SEQUENCE</scope>
    <source>
        <tissue evidence="2">Shoot tissue taken approximately 20 cm above the soil surface</tissue>
    </source>
</reference>